<dbReference type="EMBL" id="JBHTMU010000012">
    <property type="protein sequence ID" value="MFD1342468.1"/>
    <property type="molecule type" value="Genomic_DNA"/>
</dbReference>
<evidence type="ECO:0000313" key="1">
    <source>
        <dbReference type="EMBL" id="MFD1342468.1"/>
    </source>
</evidence>
<dbReference type="RefSeq" id="WP_386802555.1">
    <property type="nucleotide sequence ID" value="NZ_JBHTMU010000012.1"/>
</dbReference>
<accession>A0ABW3ZIF1</accession>
<organism evidence="1 2">
    <name type="scientific">Litorisediminicola beolgyonensis</name>
    <dbReference type="NCBI Taxonomy" id="1173614"/>
    <lineage>
        <taxon>Bacteria</taxon>
        <taxon>Pseudomonadati</taxon>
        <taxon>Pseudomonadota</taxon>
        <taxon>Alphaproteobacteria</taxon>
        <taxon>Rhodobacterales</taxon>
        <taxon>Paracoccaceae</taxon>
        <taxon>Litorisediminicola</taxon>
    </lineage>
</organism>
<name>A0ABW3ZIF1_9RHOB</name>
<dbReference type="Proteomes" id="UP001597135">
    <property type="component" value="Unassembled WGS sequence"/>
</dbReference>
<gene>
    <name evidence="1" type="ORF">ACFQ4E_08570</name>
</gene>
<reference evidence="2" key="1">
    <citation type="journal article" date="2019" name="Int. J. Syst. Evol. Microbiol.">
        <title>The Global Catalogue of Microorganisms (GCM) 10K type strain sequencing project: providing services to taxonomists for standard genome sequencing and annotation.</title>
        <authorList>
            <consortium name="The Broad Institute Genomics Platform"/>
            <consortium name="The Broad Institute Genome Sequencing Center for Infectious Disease"/>
            <person name="Wu L."/>
            <person name="Ma J."/>
        </authorList>
    </citation>
    <scope>NUCLEOTIDE SEQUENCE [LARGE SCALE GENOMIC DNA]</scope>
    <source>
        <strain evidence="2">CCUG 62953</strain>
    </source>
</reference>
<protein>
    <submittedName>
        <fullName evidence="1">Uncharacterized protein</fullName>
    </submittedName>
</protein>
<comment type="caution">
    <text evidence="1">The sequence shown here is derived from an EMBL/GenBank/DDBJ whole genome shotgun (WGS) entry which is preliminary data.</text>
</comment>
<sequence length="51" mass="5605">MRHATRRDFTLCHAVLLSTLILLGHWAQTARADAGPAQRAFCDELVTEAAV</sequence>
<keyword evidence="2" id="KW-1185">Reference proteome</keyword>
<proteinExistence type="predicted"/>
<evidence type="ECO:0000313" key="2">
    <source>
        <dbReference type="Proteomes" id="UP001597135"/>
    </source>
</evidence>